<proteinExistence type="predicted"/>
<dbReference type="SUPFAM" id="SSF48452">
    <property type="entry name" value="TPR-like"/>
    <property type="match status" value="2"/>
</dbReference>
<evidence type="ECO:0000313" key="2">
    <source>
        <dbReference type="Proteomes" id="UP001241537"/>
    </source>
</evidence>
<dbReference type="EMBL" id="JAUSTO010000009">
    <property type="protein sequence ID" value="MDQ0152935.1"/>
    <property type="molecule type" value="Genomic_DNA"/>
</dbReference>
<dbReference type="Pfam" id="PF13174">
    <property type="entry name" value="TPR_6"/>
    <property type="match status" value="1"/>
</dbReference>
<organism evidence="1 2">
    <name type="scientific">Moryella indoligenes</name>
    <dbReference type="NCBI Taxonomy" id="371674"/>
    <lineage>
        <taxon>Bacteria</taxon>
        <taxon>Bacillati</taxon>
        <taxon>Bacillota</taxon>
        <taxon>Clostridia</taxon>
        <taxon>Lachnospirales</taxon>
        <taxon>Lachnospiraceae</taxon>
        <taxon>Moryella</taxon>
    </lineage>
</organism>
<dbReference type="SMART" id="SM00028">
    <property type="entry name" value="TPR"/>
    <property type="match status" value="4"/>
</dbReference>
<dbReference type="InterPro" id="IPR011990">
    <property type="entry name" value="TPR-like_helical_dom_sf"/>
</dbReference>
<dbReference type="Gene3D" id="1.25.40.10">
    <property type="entry name" value="Tetratricopeptide repeat domain"/>
    <property type="match status" value="2"/>
</dbReference>
<dbReference type="Pfam" id="PF13181">
    <property type="entry name" value="TPR_8"/>
    <property type="match status" value="1"/>
</dbReference>
<sequence length="292" mass="32629">MWKHEGGRVLKQGLCLVLFFSVLLSGCGERGRTIRQYRESGLEAMERGDYSAAAEAFHHAMDYYGTAKQEGTELDILRYLAEAEFRGGNYEQASDCYQELLERDGRRPEYLDLKSSCIVKAGGDLKEAGLLYQEATELLSSKKKGMPEYHLSALYTLGEALAKSRDPGLIEEAAAYYNEAQVSGGQSPELCARIGKLFFDSGDPERAETYFQEGLSLLEQQLPEVKEADRREEAMENRRELLFNVAVCAEYAGDYAGALKGFEDIAAEYGEDEALTHELIFLRSRVSTEGVE</sequence>
<keyword evidence="2" id="KW-1185">Reference proteome</keyword>
<dbReference type="Pfam" id="PF14559">
    <property type="entry name" value="TPR_19"/>
    <property type="match status" value="1"/>
</dbReference>
<name>A0AAE4ALA2_9FIRM</name>
<accession>A0AAE4ALA2</accession>
<dbReference type="RefSeq" id="WP_170065401.1">
    <property type="nucleotide sequence ID" value="NZ_JAUSTO010000009.1"/>
</dbReference>
<dbReference type="InterPro" id="IPR019734">
    <property type="entry name" value="TPR_rpt"/>
</dbReference>
<dbReference type="Proteomes" id="UP001241537">
    <property type="component" value="Unassembled WGS sequence"/>
</dbReference>
<dbReference type="PROSITE" id="PS51257">
    <property type="entry name" value="PROKAR_LIPOPROTEIN"/>
    <property type="match status" value="1"/>
</dbReference>
<protein>
    <submittedName>
        <fullName evidence="1">Tetratricopeptide (TPR) repeat protein</fullName>
    </submittedName>
</protein>
<evidence type="ECO:0000313" key="1">
    <source>
        <dbReference type="EMBL" id="MDQ0152935.1"/>
    </source>
</evidence>
<comment type="caution">
    <text evidence="1">The sequence shown here is derived from an EMBL/GenBank/DDBJ whole genome shotgun (WGS) entry which is preliminary data.</text>
</comment>
<gene>
    <name evidence="1" type="ORF">J2S20_001636</name>
</gene>
<dbReference type="AlphaFoldDB" id="A0AAE4ALA2"/>
<reference evidence="1" key="1">
    <citation type="submission" date="2023-07" db="EMBL/GenBank/DDBJ databases">
        <title>Genomic Encyclopedia of Type Strains, Phase IV (KMG-IV): sequencing the most valuable type-strain genomes for metagenomic binning, comparative biology and taxonomic classification.</title>
        <authorList>
            <person name="Goeker M."/>
        </authorList>
    </citation>
    <scope>NUCLEOTIDE SEQUENCE</scope>
    <source>
        <strain evidence="1">DSM 19659</strain>
    </source>
</reference>